<dbReference type="Proteomes" id="UP001606099">
    <property type="component" value="Unassembled WGS sequence"/>
</dbReference>
<evidence type="ECO:0000313" key="4">
    <source>
        <dbReference type="EMBL" id="MFG6447483.1"/>
    </source>
</evidence>
<keyword evidence="2 4" id="KW-0012">Acyltransferase</keyword>
<dbReference type="PANTHER" id="PTHR43877:SF5">
    <property type="entry name" value="BLL8307 PROTEIN"/>
    <property type="match status" value="1"/>
</dbReference>
<dbReference type="GO" id="GO:0016746">
    <property type="term" value="F:acyltransferase activity"/>
    <property type="evidence" value="ECO:0007669"/>
    <property type="project" value="UniProtKB-KW"/>
</dbReference>
<evidence type="ECO:0000256" key="1">
    <source>
        <dbReference type="ARBA" id="ARBA00022679"/>
    </source>
</evidence>
<comment type="caution">
    <text evidence="4">The sequence shown here is derived from an EMBL/GenBank/DDBJ whole genome shotgun (WGS) entry which is preliminary data.</text>
</comment>
<dbReference type="RefSeq" id="WP_394458889.1">
    <property type="nucleotide sequence ID" value="NZ_JBIGHZ010000002.1"/>
</dbReference>
<sequence length="158" mass="17574">MNSTELTLRLEPSPLAVVQLHALLEEHLADMRRTSPPDSVYALPLQRLSQPDVRLWTAWQGTQLLGCGALKHLQERHGELKSMRTATAWRGHGVGRALLRQLMADARAQGLSRLSLETGTAPFFAPAHALYLAHGFEDCGPFADYAPDPHSRFMTRLL</sequence>
<dbReference type="EMBL" id="JBIGHZ010000002">
    <property type="protein sequence ID" value="MFG6447483.1"/>
    <property type="molecule type" value="Genomic_DNA"/>
</dbReference>
<protein>
    <submittedName>
        <fullName evidence="4">GNAT family N-acetyltransferase</fullName>
        <ecNumber evidence="4">2.3.-.-</ecNumber>
    </submittedName>
</protein>
<dbReference type="InterPro" id="IPR050832">
    <property type="entry name" value="Bact_Acetyltransf"/>
</dbReference>
<proteinExistence type="predicted"/>
<keyword evidence="5" id="KW-1185">Reference proteome</keyword>
<gene>
    <name evidence="4" type="ORF">ACG0Z6_04395</name>
</gene>
<dbReference type="PROSITE" id="PS51186">
    <property type="entry name" value="GNAT"/>
    <property type="match status" value="1"/>
</dbReference>
<organism evidence="4 5">
    <name type="scientific">Roseateles rivi</name>
    <dbReference type="NCBI Taxonomy" id="3299028"/>
    <lineage>
        <taxon>Bacteria</taxon>
        <taxon>Pseudomonadati</taxon>
        <taxon>Pseudomonadota</taxon>
        <taxon>Betaproteobacteria</taxon>
        <taxon>Burkholderiales</taxon>
        <taxon>Sphaerotilaceae</taxon>
        <taxon>Roseateles</taxon>
    </lineage>
</organism>
<dbReference type="PANTHER" id="PTHR43877">
    <property type="entry name" value="AMINOALKYLPHOSPHONATE N-ACETYLTRANSFERASE-RELATED-RELATED"/>
    <property type="match status" value="1"/>
</dbReference>
<dbReference type="InterPro" id="IPR016181">
    <property type="entry name" value="Acyl_CoA_acyltransferase"/>
</dbReference>
<reference evidence="4 5" key="1">
    <citation type="submission" date="2024-08" db="EMBL/GenBank/DDBJ databases">
        <authorList>
            <person name="Lu H."/>
        </authorList>
    </citation>
    <scope>NUCLEOTIDE SEQUENCE [LARGE SCALE GENOMIC DNA]</scope>
    <source>
        <strain evidence="4 5">BYS180W</strain>
    </source>
</reference>
<dbReference type="CDD" id="cd04301">
    <property type="entry name" value="NAT_SF"/>
    <property type="match status" value="1"/>
</dbReference>
<feature type="domain" description="N-acetyltransferase" evidence="3">
    <location>
        <begin position="10"/>
        <end position="158"/>
    </location>
</feature>
<name>A0ABW7FT60_9BURK</name>
<keyword evidence="1 4" id="KW-0808">Transferase</keyword>
<dbReference type="Gene3D" id="3.40.630.30">
    <property type="match status" value="1"/>
</dbReference>
<dbReference type="InterPro" id="IPR000182">
    <property type="entry name" value="GNAT_dom"/>
</dbReference>
<accession>A0ABW7FT60</accession>
<dbReference type="SUPFAM" id="SSF55729">
    <property type="entry name" value="Acyl-CoA N-acyltransferases (Nat)"/>
    <property type="match status" value="1"/>
</dbReference>
<evidence type="ECO:0000256" key="2">
    <source>
        <dbReference type="ARBA" id="ARBA00023315"/>
    </source>
</evidence>
<evidence type="ECO:0000259" key="3">
    <source>
        <dbReference type="PROSITE" id="PS51186"/>
    </source>
</evidence>
<evidence type="ECO:0000313" key="5">
    <source>
        <dbReference type="Proteomes" id="UP001606099"/>
    </source>
</evidence>
<dbReference type="Pfam" id="PF00583">
    <property type="entry name" value="Acetyltransf_1"/>
    <property type="match status" value="1"/>
</dbReference>
<dbReference type="EC" id="2.3.-.-" evidence="4"/>